<reference evidence="2 3" key="1">
    <citation type="submission" date="2021-03" db="EMBL/GenBank/DDBJ databases">
        <title>Whole genome sequence of Jiella sp. MQZ13P-4.</title>
        <authorList>
            <person name="Tuo L."/>
        </authorList>
    </citation>
    <scope>NUCLEOTIDE SEQUENCE [LARGE SCALE GENOMIC DNA]</scope>
    <source>
        <strain evidence="2 3">MQZ13P-4</strain>
    </source>
</reference>
<dbReference type="PROSITE" id="PS51257">
    <property type="entry name" value="PROKAR_LIPOPROTEIN"/>
    <property type="match status" value="1"/>
</dbReference>
<feature type="region of interest" description="Disordered" evidence="1">
    <location>
        <begin position="176"/>
        <end position="195"/>
    </location>
</feature>
<dbReference type="Proteomes" id="UP000664288">
    <property type="component" value="Unassembled WGS sequence"/>
</dbReference>
<evidence type="ECO:0000313" key="3">
    <source>
        <dbReference type="Proteomes" id="UP000664288"/>
    </source>
</evidence>
<name>A0ABS3J8Z4_9HYPH</name>
<dbReference type="InterPro" id="IPR009576">
    <property type="entry name" value="Biofilm_formation_YgiB"/>
</dbReference>
<evidence type="ECO:0000256" key="1">
    <source>
        <dbReference type="SAM" id="MobiDB-lite"/>
    </source>
</evidence>
<organism evidence="2 3">
    <name type="scientific">Jiella sonneratiae</name>
    <dbReference type="NCBI Taxonomy" id="2816856"/>
    <lineage>
        <taxon>Bacteria</taxon>
        <taxon>Pseudomonadati</taxon>
        <taxon>Pseudomonadota</taxon>
        <taxon>Alphaproteobacteria</taxon>
        <taxon>Hyphomicrobiales</taxon>
        <taxon>Aurantimonadaceae</taxon>
        <taxon>Jiella</taxon>
    </lineage>
</organism>
<comment type="caution">
    <text evidence="2">The sequence shown here is derived from an EMBL/GenBank/DDBJ whole genome shotgun (WGS) entry which is preliminary data.</text>
</comment>
<dbReference type="EMBL" id="JAFMPY010000023">
    <property type="protein sequence ID" value="MBO0905587.1"/>
    <property type="molecule type" value="Genomic_DNA"/>
</dbReference>
<evidence type="ECO:0000313" key="2">
    <source>
        <dbReference type="EMBL" id="MBO0905587.1"/>
    </source>
</evidence>
<dbReference type="Pfam" id="PF06693">
    <property type="entry name" value="DUF1190"/>
    <property type="match status" value="1"/>
</dbReference>
<sequence>MKRRFTRRTPPILTLGTIAATGMVLYGCGDDQPKEMVFSTPQQCADAGVDMQICEAEYQQALQKHLTDAPHYASLQECEAAMGAGRCFQAGNPGNQNAAGQTSGSGTGFFVPFMTGYLVSSAISSLSNYSAYRDYRYSSGYVSTPIYTNRAGDTLTSTVEGGKSVSRPVNVNTRTVSRSGFGGRSSSRGGGFFGG</sequence>
<proteinExistence type="predicted"/>
<gene>
    <name evidence="2" type="ORF">J1C47_18230</name>
</gene>
<keyword evidence="3" id="KW-1185">Reference proteome</keyword>
<dbReference type="RefSeq" id="WP_207352224.1">
    <property type="nucleotide sequence ID" value="NZ_JAFMPY010000023.1"/>
</dbReference>
<protein>
    <submittedName>
        <fullName evidence="2">DUF1190 domain-containing protein</fullName>
    </submittedName>
</protein>
<accession>A0ABS3J8Z4</accession>
<feature type="compositionally biased region" description="Gly residues" evidence="1">
    <location>
        <begin position="180"/>
        <end position="195"/>
    </location>
</feature>